<dbReference type="PANTHER" id="PTHR42885:SF2">
    <property type="entry name" value="HISTIDINOL-PHOSPHATE AMINOTRANSFERASE"/>
    <property type="match status" value="1"/>
</dbReference>
<name>A0A8B2P0X1_9HYPH</name>
<dbReference type="AlphaFoldDB" id="A0A8B2P0X1"/>
<dbReference type="InterPro" id="IPR001917">
    <property type="entry name" value="Aminotrans_II_pyridoxalP_BS"/>
</dbReference>
<feature type="domain" description="Aminotransferase class I/classII large" evidence="12">
    <location>
        <begin position="36"/>
        <end position="359"/>
    </location>
</feature>
<evidence type="ECO:0000256" key="4">
    <source>
        <dbReference type="ARBA" id="ARBA00011738"/>
    </source>
</evidence>
<dbReference type="Pfam" id="PF00155">
    <property type="entry name" value="Aminotran_1_2"/>
    <property type="match status" value="1"/>
</dbReference>
<dbReference type="InterPro" id="IPR015424">
    <property type="entry name" value="PyrdxlP-dep_Trfase"/>
</dbReference>
<dbReference type="SUPFAM" id="SSF53383">
    <property type="entry name" value="PLP-dependent transferases"/>
    <property type="match status" value="1"/>
</dbReference>
<evidence type="ECO:0000256" key="8">
    <source>
        <dbReference type="ARBA" id="ARBA00022898"/>
    </source>
</evidence>
<evidence type="ECO:0000256" key="10">
    <source>
        <dbReference type="ARBA" id="ARBA00047481"/>
    </source>
</evidence>
<dbReference type="GO" id="GO:0000105">
    <property type="term" value="P:L-histidine biosynthetic process"/>
    <property type="evidence" value="ECO:0007669"/>
    <property type="project" value="UniProtKB-UniRule"/>
</dbReference>
<dbReference type="UniPathway" id="UPA00031">
    <property type="reaction ID" value="UER00012"/>
</dbReference>
<comment type="subunit">
    <text evidence="4 11">Homodimer.</text>
</comment>
<keyword evidence="7 11" id="KW-0808">Transferase</keyword>
<comment type="similarity">
    <text evidence="3 11">Belongs to the class-II pyridoxal-phosphate-dependent aminotransferase family. Histidinol-phosphate aminotransferase subfamily.</text>
</comment>
<accession>A0A8B2P0X1</accession>
<evidence type="ECO:0000256" key="3">
    <source>
        <dbReference type="ARBA" id="ARBA00007970"/>
    </source>
</evidence>
<keyword evidence="8 11" id="KW-0663">Pyridoxal phosphate</keyword>
<evidence type="ECO:0000256" key="7">
    <source>
        <dbReference type="ARBA" id="ARBA00022679"/>
    </source>
</evidence>
<dbReference type="HAMAP" id="MF_01023">
    <property type="entry name" value="HisC_aminotrans_2"/>
    <property type="match status" value="1"/>
</dbReference>
<dbReference type="InterPro" id="IPR015421">
    <property type="entry name" value="PyrdxlP-dep_Trfase_major"/>
</dbReference>
<evidence type="ECO:0000256" key="11">
    <source>
        <dbReference type="HAMAP-Rule" id="MF_01023"/>
    </source>
</evidence>
<proteinExistence type="inferred from homology"/>
<comment type="caution">
    <text evidence="13">The sequence shown here is derived from an EMBL/GenBank/DDBJ whole genome shotgun (WGS) entry which is preliminary data.</text>
</comment>
<dbReference type="InterPro" id="IPR005861">
    <property type="entry name" value="HisP_aminotrans"/>
</dbReference>
<evidence type="ECO:0000256" key="5">
    <source>
        <dbReference type="ARBA" id="ARBA00022576"/>
    </source>
</evidence>
<comment type="cofactor">
    <cofactor evidence="1 11">
        <name>pyridoxal 5'-phosphate</name>
        <dbReference type="ChEBI" id="CHEBI:597326"/>
    </cofactor>
</comment>
<dbReference type="GO" id="GO:0030170">
    <property type="term" value="F:pyridoxal phosphate binding"/>
    <property type="evidence" value="ECO:0007669"/>
    <property type="project" value="InterPro"/>
</dbReference>
<dbReference type="Gene3D" id="3.90.1150.10">
    <property type="entry name" value="Aspartate Aminotransferase, domain 1"/>
    <property type="match status" value="1"/>
</dbReference>
<evidence type="ECO:0000313" key="13">
    <source>
        <dbReference type="EMBL" id="RAI01917.1"/>
    </source>
</evidence>
<keyword evidence="14" id="KW-1185">Reference proteome</keyword>
<evidence type="ECO:0000256" key="6">
    <source>
        <dbReference type="ARBA" id="ARBA00022605"/>
    </source>
</evidence>
<dbReference type="EC" id="2.6.1.9" evidence="11"/>
<dbReference type="Proteomes" id="UP000249590">
    <property type="component" value="Unassembled WGS sequence"/>
</dbReference>
<sequence length="376" mass="41462">MTVPQVSSRALVEGPVYVPGLPREYVAAKYGIPLDDIAKLGSAENPHGPSPKAVEALAKMDPKLDIYPDWTARPLREAIAKRYGFDPDCVVCGSGETEVISLVIRAFCGVGESILMHDPCFPIYRIFSTVEGRVPMLVRMGEDFDPVVDAYVARLAEKPRIAFITSPHNPTGRLLDETEVRRICDAADRETLVVLDEAYIHYSETDGMMHLLREYDNLIVLRTFSKAYGLAGLRVGFGIAANPDLIRPLRNIKPTWNMGHLQMAGGAAAVFDDEHVNRAVATVVASKAMVEAAMAKMNAFRMVPGCRSNFFLTEILDPDLDSTAVFNGLLERGVIVKDGTDIEGLGPRYLRVDLNLQKHMERFLGALRDIEMSKVA</sequence>
<dbReference type="PANTHER" id="PTHR42885">
    <property type="entry name" value="HISTIDINOL-PHOSPHATE AMINOTRANSFERASE-RELATED"/>
    <property type="match status" value="1"/>
</dbReference>
<dbReference type="PROSITE" id="PS00599">
    <property type="entry name" value="AA_TRANSFER_CLASS_2"/>
    <property type="match status" value="1"/>
</dbReference>
<evidence type="ECO:0000256" key="2">
    <source>
        <dbReference type="ARBA" id="ARBA00005011"/>
    </source>
</evidence>
<evidence type="ECO:0000256" key="1">
    <source>
        <dbReference type="ARBA" id="ARBA00001933"/>
    </source>
</evidence>
<feature type="modified residue" description="N6-(pyridoxal phosphate)lysine" evidence="11">
    <location>
        <position position="226"/>
    </location>
</feature>
<protein>
    <recommendedName>
        <fullName evidence="11">Histidinol-phosphate aminotransferase</fullName>
        <ecNumber evidence="11">2.6.1.9</ecNumber>
    </recommendedName>
    <alternativeName>
        <fullName evidence="11">Imidazole acetol-phosphate transaminase</fullName>
    </alternativeName>
</protein>
<keyword evidence="5 11" id="KW-0032">Aminotransferase</keyword>
<organism evidence="13 14">
    <name type="scientific">Acuticoccus sediminis</name>
    <dbReference type="NCBI Taxonomy" id="2184697"/>
    <lineage>
        <taxon>Bacteria</taxon>
        <taxon>Pseudomonadati</taxon>
        <taxon>Pseudomonadota</taxon>
        <taxon>Alphaproteobacteria</taxon>
        <taxon>Hyphomicrobiales</taxon>
        <taxon>Amorphaceae</taxon>
        <taxon>Acuticoccus</taxon>
    </lineage>
</organism>
<dbReference type="Gene3D" id="3.40.640.10">
    <property type="entry name" value="Type I PLP-dependent aspartate aminotransferase-like (Major domain)"/>
    <property type="match status" value="1"/>
</dbReference>
<comment type="catalytic activity">
    <reaction evidence="10 11">
        <text>L-histidinol phosphate + 2-oxoglutarate = 3-(imidazol-4-yl)-2-oxopropyl phosphate + L-glutamate</text>
        <dbReference type="Rhea" id="RHEA:23744"/>
        <dbReference type="ChEBI" id="CHEBI:16810"/>
        <dbReference type="ChEBI" id="CHEBI:29985"/>
        <dbReference type="ChEBI" id="CHEBI:57766"/>
        <dbReference type="ChEBI" id="CHEBI:57980"/>
        <dbReference type="EC" id="2.6.1.9"/>
    </reaction>
</comment>
<dbReference type="GO" id="GO:0004400">
    <property type="term" value="F:histidinol-phosphate transaminase activity"/>
    <property type="evidence" value="ECO:0007669"/>
    <property type="project" value="UniProtKB-UniRule"/>
</dbReference>
<dbReference type="CDD" id="cd00609">
    <property type="entry name" value="AAT_like"/>
    <property type="match status" value="1"/>
</dbReference>
<gene>
    <name evidence="11" type="primary">hisC</name>
    <name evidence="13" type="ORF">DLJ53_11035</name>
</gene>
<evidence type="ECO:0000259" key="12">
    <source>
        <dbReference type="Pfam" id="PF00155"/>
    </source>
</evidence>
<comment type="pathway">
    <text evidence="2 11">Amino-acid biosynthesis; L-histidine biosynthesis; L-histidine from 5-phospho-alpha-D-ribose 1-diphosphate: step 7/9.</text>
</comment>
<evidence type="ECO:0000313" key="14">
    <source>
        <dbReference type="Proteomes" id="UP000249590"/>
    </source>
</evidence>
<dbReference type="InterPro" id="IPR015422">
    <property type="entry name" value="PyrdxlP-dep_Trfase_small"/>
</dbReference>
<evidence type="ECO:0000256" key="9">
    <source>
        <dbReference type="ARBA" id="ARBA00023102"/>
    </source>
</evidence>
<dbReference type="InterPro" id="IPR004839">
    <property type="entry name" value="Aminotransferase_I/II_large"/>
</dbReference>
<reference evidence="13 14" key="1">
    <citation type="submission" date="2018-05" db="EMBL/GenBank/DDBJ databases">
        <title>Acuticoccus sediminis sp. nov., isolated from deep-sea sediment of Indian Ocean.</title>
        <authorList>
            <person name="Liu X."/>
            <person name="Lai Q."/>
            <person name="Du Y."/>
            <person name="Sun F."/>
            <person name="Zhang X."/>
            <person name="Wang S."/>
            <person name="Shao Z."/>
        </authorList>
    </citation>
    <scope>NUCLEOTIDE SEQUENCE [LARGE SCALE GENOMIC DNA]</scope>
    <source>
        <strain evidence="13 14">PTG4-2</strain>
    </source>
</reference>
<keyword evidence="6 11" id="KW-0028">Amino-acid biosynthesis</keyword>
<keyword evidence="9 11" id="KW-0368">Histidine biosynthesis</keyword>
<dbReference type="EMBL" id="QHHQ01000002">
    <property type="protein sequence ID" value="RAI01917.1"/>
    <property type="molecule type" value="Genomic_DNA"/>
</dbReference>